<protein>
    <recommendedName>
        <fullName evidence="5">Disease resistance N-terminal domain-containing protein</fullName>
    </recommendedName>
</protein>
<evidence type="ECO:0000256" key="3">
    <source>
        <dbReference type="ARBA" id="ARBA00022821"/>
    </source>
</evidence>
<dbReference type="Proteomes" id="UP001237642">
    <property type="component" value="Unassembled WGS sequence"/>
</dbReference>
<dbReference type="GO" id="GO:0005524">
    <property type="term" value="F:ATP binding"/>
    <property type="evidence" value="ECO:0007669"/>
    <property type="project" value="UniProtKB-KW"/>
</dbReference>
<reference evidence="6" key="2">
    <citation type="submission" date="2023-05" db="EMBL/GenBank/DDBJ databases">
        <authorList>
            <person name="Schelkunov M.I."/>
        </authorList>
    </citation>
    <scope>NUCLEOTIDE SEQUENCE</scope>
    <source>
        <strain evidence="6">Hsosn_3</strain>
        <tissue evidence="6">Leaf</tissue>
    </source>
</reference>
<evidence type="ECO:0000313" key="7">
    <source>
        <dbReference type="Proteomes" id="UP001237642"/>
    </source>
</evidence>
<sequence>MAEAVVYFAVERVGDLLVSEAENLSEVYDQIYEIQHELKRIQCFLKEADKKQYRDKRVRRWVTEIRRLAFRVEDVIETFALEVATEPAGFNGDGAKICCSVERIEDYGGMEKGCEENGLGFEAERQGL</sequence>
<evidence type="ECO:0000313" key="6">
    <source>
        <dbReference type="EMBL" id="KAK1376886.1"/>
    </source>
</evidence>
<dbReference type="PANTHER" id="PTHR19338:SF66">
    <property type="entry name" value="NB-ARC DOMAIN-CONTAINING PROTEIN"/>
    <property type="match status" value="1"/>
</dbReference>
<dbReference type="Gene3D" id="1.20.5.4130">
    <property type="match status" value="1"/>
</dbReference>
<evidence type="ECO:0000256" key="2">
    <source>
        <dbReference type="ARBA" id="ARBA00022741"/>
    </source>
</evidence>
<keyword evidence="4" id="KW-0067">ATP-binding</keyword>
<keyword evidence="2" id="KW-0547">Nucleotide-binding</keyword>
<dbReference type="EMBL" id="JAUIZM010000007">
    <property type="protein sequence ID" value="KAK1376886.1"/>
    <property type="molecule type" value="Genomic_DNA"/>
</dbReference>
<dbReference type="CDD" id="cd14798">
    <property type="entry name" value="RX-CC_like"/>
    <property type="match status" value="1"/>
</dbReference>
<reference evidence="6" key="1">
    <citation type="submission" date="2023-02" db="EMBL/GenBank/DDBJ databases">
        <title>Genome of toxic invasive species Heracleum sosnowskyi carries increased number of genes despite the absence of recent whole-genome duplications.</title>
        <authorList>
            <person name="Schelkunov M."/>
            <person name="Shtratnikova V."/>
            <person name="Makarenko M."/>
            <person name="Klepikova A."/>
            <person name="Omelchenko D."/>
            <person name="Novikova G."/>
            <person name="Obukhova E."/>
            <person name="Bogdanov V."/>
            <person name="Penin A."/>
            <person name="Logacheva M."/>
        </authorList>
    </citation>
    <scope>NUCLEOTIDE SEQUENCE</scope>
    <source>
        <strain evidence="6">Hsosn_3</strain>
        <tissue evidence="6">Leaf</tissue>
    </source>
</reference>
<accession>A0AAD8I1P6</accession>
<proteinExistence type="predicted"/>
<keyword evidence="1" id="KW-0677">Repeat</keyword>
<evidence type="ECO:0000256" key="4">
    <source>
        <dbReference type="ARBA" id="ARBA00022840"/>
    </source>
</evidence>
<keyword evidence="3" id="KW-0611">Plant defense</keyword>
<feature type="domain" description="Disease resistance N-terminal" evidence="5">
    <location>
        <begin position="5"/>
        <end position="87"/>
    </location>
</feature>
<comment type="caution">
    <text evidence="6">The sequence shown here is derived from an EMBL/GenBank/DDBJ whole genome shotgun (WGS) entry which is preliminary data.</text>
</comment>
<dbReference type="InterPro" id="IPR041118">
    <property type="entry name" value="Rx_N"/>
</dbReference>
<dbReference type="AlphaFoldDB" id="A0AAD8I1P6"/>
<evidence type="ECO:0000256" key="1">
    <source>
        <dbReference type="ARBA" id="ARBA00022737"/>
    </source>
</evidence>
<keyword evidence="7" id="KW-1185">Reference proteome</keyword>
<dbReference type="Pfam" id="PF18052">
    <property type="entry name" value="Rx_N"/>
    <property type="match status" value="1"/>
</dbReference>
<dbReference type="GO" id="GO:0006952">
    <property type="term" value="P:defense response"/>
    <property type="evidence" value="ECO:0007669"/>
    <property type="project" value="UniProtKB-KW"/>
</dbReference>
<dbReference type="PANTHER" id="PTHR19338">
    <property type="entry name" value="TRANSLOCASE OF INNER MITOCHONDRIAL MEMBRANE 13 HOMOLOG"/>
    <property type="match status" value="1"/>
</dbReference>
<evidence type="ECO:0000259" key="5">
    <source>
        <dbReference type="Pfam" id="PF18052"/>
    </source>
</evidence>
<dbReference type="InterPro" id="IPR038005">
    <property type="entry name" value="RX-like_CC"/>
</dbReference>
<gene>
    <name evidence="6" type="ORF">POM88_033079</name>
</gene>
<organism evidence="6 7">
    <name type="scientific">Heracleum sosnowskyi</name>
    <dbReference type="NCBI Taxonomy" id="360622"/>
    <lineage>
        <taxon>Eukaryota</taxon>
        <taxon>Viridiplantae</taxon>
        <taxon>Streptophyta</taxon>
        <taxon>Embryophyta</taxon>
        <taxon>Tracheophyta</taxon>
        <taxon>Spermatophyta</taxon>
        <taxon>Magnoliopsida</taxon>
        <taxon>eudicotyledons</taxon>
        <taxon>Gunneridae</taxon>
        <taxon>Pentapetalae</taxon>
        <taxon>asterids</taxon>
        <taxon>campanulids</taxon>
        <taxon>Apiales</taxon>
        <taxon>Apiaceae</taxon>
        <taxon>Apioideae</taxon>
        <taxon>apioid superclade</taxon>
        <taxon>Tordylieae</taxon>
        <taxon>Tordyliinae</taxon>
        <taxon>Heracleum</taxon>
    </lineage>
</organism>
<name>A0AAD8I1P6_9APIA</name>